<dbReference type="EMBL" id="CP151632">
    <property type="protein sequence ID" value="WZO32575.1"/>
    <property type="molecule type" value="Genomic_DNA"/>
</dbReference>
<dbReference type="SUPFAM" id="SSF160379">
    <property type="entry name" value="SP0830-like"/>
    <property type="match status" value="1"/>
</dbReference>
<organism evidence="1">
    <name type="scientific">Microbacterium sp. LWS13-1.2</name>
    <dbReference type="NCBI Taxonomy" id="3135264"/>
    <lineage>
        <taxon>Bacteria</taxon>
        <taxon>Bacillati</taxon>
        <taxon>Actinomycetota</taxon>
        <taxon>Actinomycetes</taxon>
        <taxon>Micrococcales</taxon>
        <taxon>Microbacteriaceae</taxon>
        <taxon>Microbacterium</taxon>
    </lineage>
</organism>
<evidence type="ECO:0000313" key="1">
    <source>
        <dbReference type="EMBL" id="WZO32575.1"/>
    </source>
</evidence>
<reference evidence="1" key="1">
    <citation type="submission" date="2024-04" db="EMBL/GenBank/DDBJ databases">
        <authorList>
            <person name="Roder T."/>
            <person name="Oberhansli S."/>
            <person name="Kreuzer M."/>
        </authorList>
    </citation>
    <scope>NUCLEOTIDE SEQUENCE</scope>
    <source>
        <strain evidence="1">LWS13-1.2</strain>
    </source>
</reference>
<dbReference type="InterPro" id="IPR012545">
    <property type="entry name" value="DUF1697"/>
</dbReference>
<dbReference type="Pfam" id="PF08002">
    <property type="entry name" value="DUF1697"/>
    <property type="match status" value="1"/>
</dbReference>
<accession>A0AAU6S6Q5</accession>
<proteinExistence type="predicted"/>
<dbReference type="Gene3D" id="3.30.70.1280">
    <property type="entry name" value="SP0830-like domains"/>
    <property type="match status" value="1"/>
</dbReference>
<sequence>MRCVAFMRNVNQGQRGHPSTSDIVAGFADAGCPGVQTFQSNGTILFDSDEPASVVEQAADAVAARSGHAREILWIPLSELGAVVDEHGGTPEPRRFEFTLHSGTRIDPHDARVASLAAEYRCSIVDAGQRWALVRNEVEGEGHATPVLENLTGKRATSRGLPTLIRLVARFGS</sequence>
<dbReference type="AlphaFoldDB" id="A0AAU6S6Q5"/>
<dbReference type="RefSeq" id="WP_349427207.1">
    <property type="nucleotide sequence ID" value="NZ_CP151632.1"/>
</dbReference>
<gene>
    <name evidence="1" type="ORF">MRBLWS13_000170</name>
</gene>
<name>A0AAU6S6Q5_9MICO</name>
<protein>
    <submittedName>
        <fullName evidence="1">DUF1697 domain-containing protein</fullName>
    </submittedName>
</protein>